<accession>A0A8J6BLH1</accession>
<evidence type="ECO:0000313" key="2">
    <source>
        <dbReference type="EMBL" id="KAG9462403.1"/>
    </source>
</evidence>
<organism evidence="2 3">
    <name type="scientific">Eleutherodactylus coqui</name>
    <name type="common">Puerto Rican coqui</name>
    <dbReference type="NCBI Taxonomy" id="57060"/>
    <lineage>
        <taxon>Eukaryota</taxon>
        <taxon>Metazoa</taxon>
        <taxon>Chordata</taxon>
        <taxon>Craniata</taxon>
        <taxon>Vertebrata</taxon>
        <taxon>Euteleostomi</taxon>
        <taxon>Amphibia</taxon>
        <taxon>Batrachia</taxon>
        <taxon>Anura</taxon>
        <taxon>Neobatrachia</taxon>
        <taxon>Hyloidea</taxon>
        <taxon>Eleutherodactylidae</taxon>
        <taxon>Eleutherodactylinae</taxon>
        <taxon>Eleutherodactylus</taxon>
        <taxon>Eleutherodactylus</taxon>
    </lineage>
</organism>
<feature type="compositionally biased region" description="Pro residues" evidence="1">
    <location>
        <begin position="15"/>
        <end position="26"/>
    </location>
</feature>
<proteinExistence type="predicted"/>
<name>A0A8J6BLH1_ELECQ</name>
<sequence>MFSSRMGTAEKISPPNTPVPSCPRSPPSHRLETVRMRIAMAASSSCISSDACQPAPAARTLSHTFLYRQFHHLFLVLCRSSDYC</sequence>
<dbReference type="Proteomes" id="UP000770717">
    <property type="component" value="Unassembled WGS sequence"/>
</dbReference>
<reference evidence="2" key="1">
    <citation type="thesis" date="2020" institute="ProQuest LLC" country="789 East Eisenhower Parkway, Ann Arbor, MI, USA">
        <title>Comparative Genomics and Chromosome Evolution.</title>
        <authorList>
            <person name="Mudd A.B."/>
        </authorList>
    </citation>
    <scope>NUCLEOTIDE SEQUENCE</scope>
    <source>
        <strain evidence="2">HN-11 Male</strain>
        <tissue evidence="2">Kidney and liver</tissue>
    </source>
</reference>
<evidence type="ECO:0000313" key="3">
    <source>
        <dbReference type="Proteomes" id="UP000770717"/>
    </source>
</evidence>
<protein>
    <submittedName>
        <fullName evidence="2">Uncharacterized protein</fullName>
    </submittedName>
</protein>
<feature type="region of interest" description="Disordered" evidence="1">
    <location>
        <begin position="1"/>
        <end position="28"/>
    </location>
</feature>
<comment type="caution">
    <text evidence="2">The sequence shown here is derived from an EMBL/GenBank/DDBJ whole genome shotgun (WGS) entry which is preliminary data.</text>
</comment>
<dbReference type="EMBL" id="WNTK01011504">
    <property type="protein sequence ID" value="KAG9462403.1"/>
    <property type="molecule type" value="Genomic_DNA"/>
</dbReference>
<gene>
    <name evidence="2" type="ORF">GDO78_014191</name>
</gene>
<keyword evidence="3" id="KW-1185">Reference proteome</keyword>
<evidence type="ECO:0000256" key="1">
    <source>
        <dbReference type="SAM" id="MobiDB-lite"/>
    </source>
</evidence>
<dbReference type="AlphaFoldDB" id="A0A8J6BLH1"/>